<keyword evidence="7" id="KW-1185">Reference proteome</keyword>
<dbReference type="InterPro" id="IPR003593">
    <property type="entry name" value="AAA+_ATPase"/>
</dbReference>
<dbReference type="GO" id="GO:0005524">
    <property type="term" value="F:ATP binding"/>
    <property type="evidence" value="ECO:0007669"/>
    <property type="project" value="UniProtKB-KW"/>
</dbReference>
<name>A0ABD6DSA7_9EURY</name>
<dbReference type="CDD" id="cd03257">
    <property type="entry name" value="ABC_NikE_OppD_transporters"/>
    <property type="match status" value="1"/>
</dbReference>
<dbReference type="NCBIfam" id="TIGR01727">
    <property type="entry name" value="oligo_HPY"/>
    <property type="match status" value="1"/>
</dbReference>
<protein>
    <submittedName>
        <fullName evidence="6">Oligopeptide/dipeptide ABC transporter ATP-binding protein</fullName>
    </submittedName>
</protein>
<organism evidence="6 7">
    <name type="scientific">Halobellus litoreus</name>
    <dbReference type="NCBI Taxonomy" id="755310"/>
    <lineage>
        <taxon>Archaea</taxon>
        <taxon>Methanobacteriati</taxon>
        <taxon>Methanobacteriota</taxon>
        <taxon>Stenosarchaea group</taxon>
        <taxon>Halobacteria</taxon>
        <taxon>Halobacteriales</taxon>
        <taxon>Haloferacaceae</taxon>
        <taxon>Halobellus</taxon>
    </lineage>
</organism>
<keyword evidence="2" id="KW-0547">Nucleotide-binding</keyword>
<gene>
    <name evidence="6" type="ORF">ACFSAS_05445</name>
</gene>
<dbReference type="InterPro" id="IPR017871">
    <property type="entry name" value="ABC_transporter-like_CS"/>
</dbReference>
<comment type="caution">
    <text evidence="6">The sequence shown here is derived from an EMBL/GenBank/DDBJ whole genome shotgun (WGS) entry which is preliminary data.</text>
</comment>
<evidence type="ECO:0000256" key="4">
    <source>
        <dbReference type="SAM" id="MobiDB-lite"/>
    </source>
</evidence>
<evidence type="ECO:0000313" key="6">
    <source>
        <dbReference type="EMBL" id="MFD1685054.1"/>
    </source>
</evidence>
<dbReference type="PROSITE" id="PS00211">
    <property type="entry name" value="ABC_TRANSPORTER_1"/>
    <property type="match status" value="1"/>
</dbReference>
<evidence type="ECO:0000313" key="7">
    <source>
        <dbReference type="Proteomes" id="UP001597092"/>
    </source>
</evidence>
<dbReference type="InterPro" id="IPR027417">
    <property type="entry name" value="P-loop_NTPase"/>
</dbReference>
<dbReference type="PROSITE" id="PS50893">
    <property type="entry name" value="ABC_TRANSPORTER_2"/>
    <property type="match status" value="1"/>
</dbReference>
<reference evidence="6 7" key="1">
    <citation type="journal article" date="2019" name="Int. J. Syst. Evol. Microbiol.">
        <title>The Global Catalogue of Microorganisms (GCM) 10K type strain sequencing project: providing services to taxonomists for standard genome sequencing and annotation.</title>
        <authorList>
            <consortium name="The Broad Institute Genomics Platform"/>
            <consortium name="The Broad Institute Genome Sequencing Center for Infectious Disease"/>
            <person name="Wu L."/>
            <person name="Ma J."/>
        </authorList>
    </citation>
    <scope>NUCLEOTIDE SEQUENCE [LARGE SCALE GENOMIC DNA]</scope>
    <source>
        <strain evidence="6 7">CGMCC 1.10387</strain>
    </source>
</reference>
<dbReference type="AlphaFoldDB" id="A0ABD6DSA7"/>
<dbReference type="SMART" id="SM00382">
    <property type="entry name" value="AAA"/>
    <property type="match status" value="1"/>
</dbReference>
<evidence type="ECO:0000256" key="2">
    <source>
        <dbReference type="ARBA" id="ARBA00022741"/>
    </source>
</evidence>
<keyword evidence="1" id="KW-0813">Transport</keyword>
<feature type="region of interest" description="Disordered" evidence="4">
    <location>
        <begin position="267"/>
        <end position="286"/>
    </location>
</feature>
<dbReference type="Proteomes" id="UP001597092">
    <property type="component" value="Unassembled WGS sequence"/>
</dbReference>
<dbReference type="PANTHER" id="PTHR43776:SF8">
    <property type="entry name" value="ABC TRANSPORTER, ATP-BINDING PROTEIN"/>
    <property type="match status" value="1"/>
</dbReference>
<feature type="compositionally biased region" description="Basic and acidic residues" evidence="4">
    <location>
        <begin position="268"/>
        <end position="277"/>
    </location>
</feature>
<evidence type="ECO:0000256" key="1">
    <source>
        <dbReference type="ARBA" id="ARBA00022448"/>
    </source>
</evidence>
<dbReference type="Pfam" id="PF00005">
    <property type="entry name" value="ABC_tran"/>
    <property type="match status" value="1"/>
</dbReference>
<dbReference type="GO" id="GO:0055085">
    <property type="term" value="P:transmembrane transport"/>
    <property type="evidence" value="ECO:0007669"/>
    <property type="project" value="UniProtKB-ARBA"/>
</dbReference>
<sequence>MTDETPLLETENLKRYFDQDTGFLDAFLGGGSQPVQAVDGVSLALYENDSIGIIGESGCGKTTLLQTLARLQEQTDGELRFEGNPISEFSKKEMKAFRRQVQIIFQDPFNSFDPKLTVRESLLEPLRIHGMDDRDRRVREALERAELNPPEKYLERRPTQLSGGELQRVSIARALVLEPKVILADEPVSMLDVSTQASILNLLSDLTAELDVALLYISHDLSTVSYVCDRIDVMYLGRVVESAPTHDLLDSPKHPYTQALVNAIPIPDPHDDRERTTIDGTPGNPVGIGEGCRFRDRCPERMDICERTPRNVSVDAENHRVACHLYYDHEEEQRRGEAIAEGQK</sequence>
<dbReference type="PANTHER" id="PTHR43776">
    <property type="entry name" value="TRANSPORT ATP-BINDING PROTEIN"/>
    <property type="match status" value="1"/>
</dbReference>
<evidence type="ECO:0000256" key="3">
    <source>
        <dbReference type="ARBA" id="ARBA00022840"/>
    </source>
</evidence>
<accession>A0ABD6DSA7</accession>
<dbReference type="Pfam" id="PF08352">
    <property type="entry name" value="oligo_HPY"/>
    <property type="match status" value="1"/>
</dbReference>
<dbReference type="Gene3D" id="3.40.50.300">
    <property type="entry name" value="P-loop containing nucleotide triphosphate hydrolases"/>
    <property type="match status" value="1"/>
</dbReference>
<dbReference type="InterPro" id="IPR013563">
    <property type="entry name" value="Oligopep_ABC_C"/>
</dbReference>
<dbReference type="InterPro" id="IPR050319">
    <property type="entry name" value="ABC_transp_ATP-bind"/>
</dbReference>
<keyword evidence="3 6" id="KW-0067">ATP-binding</keyword>
<evidence type="ECO:0000259" key="5">
    <source>
        <dbReference type="PROSITE" id="PS50893"/>
    </source>
</evidence>
<dbReference type="EMBL" id="JBHUDP010000002">
    <property type="protein sequence ID" value="MFD1685054.1"/>
    <property type="molecule type" value="Genomic_DNA"/>
</dbReference>
<proteinExistence type="predicted"/>
<dbReference type="InterPro" id="IPR003439">
    <property type="entry name" value="ABC_transporter-like_ATP-bd"/>
</dbReference>
<dbReference type="FunFam" id="3.40.50.300:FF:000016">
    <property type="entry name" value="Oligopeptide ABC transporter ATP-binding component"/>
    <property type="match status" value="1"/>
</dbReference>
<feature type="domain" description="ABC transporter" evidence="5">
    <location>
        <begin position="8"/>
        <end position="261"/>
    </location>
</feature>
<dbReference type="RefSeq" id="WP_256307027.1">
    <property type="nucleotide sequence ID" value="NZ_JANHAW010000001.1"/>
</dbReference>
<dbReference type="SUPFAM" id="SSF52540">
    <property type="entry name" value="P-loop containing nucleoside triphosphate hydrolases"/>
    <property type="match status" value="1"/>
</dbReference>